<sequence>MIRRMFTLVLMGLAFYGGLKVERGLTQGRCTHAGGSMVDGVCIGAQAR</sequence>
<proteinExistence type="predicted"/>
<keyword evidence="2" id="KW-1185">Reference proteome</keyword>
<dbReference type="EMBL" id="FNOI01000001">
    <property type="protein sequence ID" value="SDW08241.1"/>
    <property type="molecule type" value="Genomic_DNA"/>
</dbReference>
<accession>A0A1H2QM82</accession>
<evidence type="ECO:0000313" key="2">
    <source>
        <dbReference type="Proteomes" id="UP000199441"/>
    </source>
</evidence>
<evidence type="ECO:0000313" key="1">
    <source>
        <dbReference type="EMBL" id="SDW08241.1"/>
    </source>
</evidence>
<dbReference type="Proteomes" id="UP000199441">
    <property type="component" value="Unassembled WGS sequence"/>
</dbReference>
<reference evidence="2" key="1">
    <citation type="submission" date="2016-10" db="EMBL/GenBank/DDBJ databases">
        <authorList>
            <person name="Varghese N."/>
            <person name="Submissions S."/>
        </authorList>
    </citation>
    <scope>NUCLEOTIDE SEQUENCE [LARGE SCALE GENOMIC DNA]</scope>
    <source>
        <strain evidence="2">DSM 26922</strain>
    </source>
</reference>
<organism evidence="1 2">
    <name type="scientific">Litoreibacter albidus</name>
    <dbReference type="NCBI Taxonomy" id="670155"/>
    <lineage>
        <taxon>Bacteria</taxon>
        <taxon>Pseudomonadati</taxon>
        <taxon>Pseudomonadota</taxon>
        <taxon>Alphaproteobacteria</taxon>
        <taxon>Rhodobacterales</taxon>
        <taxon>Roseobacteraceae</taxon>
        <taxon>Litoreibacter</taxon>
    </lineage>
</organism>
<protein>
    <submittedName>
        <fullName evidence="1">Uncharacterized protein</fullName>
    </submittedName>
</protein>
<name>A0A1H2QM82_9RHOB</name>
<dbReference type="AlphaFoldDB" id="A0A1H2QM82"/>
<gene>
    <name evidence="1" type="ORF">SAMN04488001_0238</name>
</gene>